<dbReference type="FunFam" id="1.25.40.10:FF:000242">
    <property type="entry name" value="Pentatricopeptide repeat-containing protein"/>
    <property type="match status" value="1"/>
</dbReference>
<dbReference type="OrthoDB" id="767233at2759"/>
<name>A0A835RBA9_VANPL</name>
<dbReference type="InterPro" id="IPR011990">
    <property type="entry name" value="TPR-like_helical_dom_sf"/>
</dbReference>
<proteinExistence type="predicted"/>
<accession>A0A835RBA9</accession>
<dbReference type="Proteomes" id="UP000639772">
    <property type="component" value="Unassembled WGS sequence"/>
</dbReference>
<dbReference type="EMBL" id="JADCNM010000005">
    <property type="protein sequence ID" value="KAG0483257.1"/>
    <property type="molecule type" value="Genomic_DNA"/>
</dbReference>
<sequence length="491" mass="54902">MNIARQRAPFGCLCQYTILVSLHPFSKHHQQQDLSKRSPDSPQTLDSLFSRLSSSPTPREFNLIHAYYTTSGLLRSNFTANNLLRASISISSHLTLLLFSQLHHPDIFSYNMAINSLSQTSYPLKSLLLYLDLIYKGIFPNEYTFCFLLDCCSHDLAIFEGMQLHAHLVKHGLHLTTYSCTSLLHMYSECKALGDAYKVFVQMPTRSNVSWGVMINAFFGHAEVLEGLRLFTVMLGSGLIPSNATLVSILCLCADHGELKIGRSVHGYITVNGLEINITLGTSLLDMYCKCGVIDMAMDVFAAMPVKNVASWNCLIRGMAINGHGAVAVRLYEEMKRDFNLRPDGLTFLNLLQACSHAGLIENGAKYFTQMISEYGIVPSVKHYGCVVDLYGKAGRVKEAMEIVRSMHVKPDSVIWVALFNGCRDHGYRDLGEILAANVVKLVPGNSCGYLLLSDSYAMKRQWDDVICVRRTMRELDITKSSGFSRCKVWL</sequence>
<protein>
    <recommendedName>
        <fullName evidence="5">Pentatricopeptide repeat-containing protein</fullName>
    </recommendedName>
</protein>
<evidence type="ECO:0008006" key="5">
    <source>
        <dbReference type="Google" id="ProtNLM"/>
    </source>
</evidence>
<organism evidence="3 4">
    <name type="scientific">Vanilla planifolia</name>
    <name type="common">Vanilla</name>
    <dbReference type="NCBI Taxonomy" id="51239"/>
    <lineage>
        <taxon>Eukaryota</taxon>
        <taxon>Viridiplantae</taxon>
        <taxon>Streptophyta</taxon>
        <taxon>Embryophyta</taxon>
        <taxon>Tracheophyta</taxon>
        <taxon>Spermatophyta</taxon>
        <taxon>Magnoliopsida</taxon>
        <taxon>Liliopsida</taxon>
        <taxon>Asparagales</taxon>
        <taxon>Orchidaceae</taxon>
        <taxon>Vanilloideae</taxon>
        <taxon>Vanilleae</taxon>
        <taxon>Vanilla</taxon>
    </lineage>
</organism>
<dbReference type="GO" id="GO:0003723">
    <property type="term" value="F:RNA binding"/>
    <property type="evidence" value="ECO:0007669"/>
    <property type="project" value="InterPro"/>
</dbReference>
<dbReference type="InterPro" id="IPR002885">
    <property type="entry name" value="PPR_rpt"/>
</dbReference>
<dbReference type="AlphaFoldDB" id="A0A835RBA9"/>
<dbReference type="NCBIfam" id="TIGR00756">
    <property type="entry name" value="PPR"/>
    <property type="match status" value="2"/>
</dbReference>
<reference evidence="3 4" key="1">
    <citation type="journal article" date="2020" name="Nat. Food">
        <title>A phased Vanilla planifolia genome enables genetic improvement of flavour and production.</title>
        <authorList>
            <person name="Hasing T."/>
            <person name="Tang H."/>
            <person name="Brym M."/>
            <person name="Khazi F."/>
            <person name="Huang T."/>
            <person name="Chambers A.H."/>
        </authorList>
    </citation>
    <scope>NUCLEOTIDE SEQUENCE [LARGE SCALE GENOMIC DNA]</scope>
    <source>
        <tissue evidence="3">Leaf</tissue>
    </source>
</reference>
<dbReference type="Gene3D" id="1.25.40.10">
    <property type="entry name" value="Tetratricopeptide repeat domain"/>
    <property type="match status" value="3"/>
</dbReference>
<dbReference type="Pfam" id="PF20431">
    <property type="entry name" value="E_motif"/>
    <property type="match status" value="1"/>
</dbReference>
<comment type="caution">
    <text evidence="3">The sequence shown here is derived from an EMBL/GenBank/DDBJ whole genome shotgun (WGS) entry which is preliminary data.</text>
</comment>
<feature type="repeat" description="PPR" evidence="2">
    <location>
        <begin position="207"/>
        <end position="241"/>
    </location>
</feature>
<evidence type="ECO:0000256" key="1">
    <source>
        <dbReference type="ARBA" id="ARBA00022737"/>
    </source>
</evidence>
<keyword evidence="1" id="KW-0677">Repeat</keyword>
<dbReference type="Pfam" id="PF01535">
    <property type="entry name" value="PPR"/>
    <property type="match status" value="2"/>
</dbReference>
<dbReference type="PROSITE" id="PS51375">
    <property type="entry name" value="PPR"/>
    <property type="match status" value="2"/>
</dbReference>
<evidence type="ECO:0000256" key="2">
    <source>
        <dbReference type="PROSITE-ProRule" id="PRU00708"/>
    </source>
</evidence>
<evidence type="ECO:0000313" key="3">
    <source>
        <dbReference type="EMBL" id="KAG0483257.1"/>
    </source>
</evidence>
<dbReference type="InterPro" id="IPR046848">
    <property type="entry name" value="E_motif"/>
</dbReference>
<dbReference type="Pfam" id="PF13041">
    <property type="entry name" value="PPR_2"/>
    <property type="match status" value="1"/>
</dbReference>
<dbReference type="InterPro" id="IPR046960">
    <property type="entry name" value="PPR_At4g14850-like_plant"/>
</dbReference>
<dbReference type="PANTHER" id="PTHR47926:SF436">
    <property type="entry name" value="PENTATRICOPEPTIDE REPEAT-CONTAINING PROTEIN ELI1, CHLOROPLASTIC-LIKE ISOFORM X2"/>
    <property type="match status" value="1"/>
</dbReference>
<dbReference type="GO" id="GO:0009451">
    <property type="term" value="P:RNA modification"/>
    <property type="evidence" value="ECO:0007669"/>
    <property type="project" value="InterPro"/>
</dbReference>
<evidence type="ECO:0000313" key="4">
    <source>
        <dbReference type="Proteomes" id="UP000639772"/>
    </source>
</evidence>
<dbReference type="PANTHER" id="PTHR47926">
    <property type="entry name" value="PENTATRICOPEPTIDE REPEAT-CONTAINING PROTEIN"/>
    <property type="match status" value="1"/>
</dbReference>
<feature type="repeat" description="PPR" evidence="2">
    <location>
        <begin position="308"/>
        <end position="338"/>
    </location>
</feature>
<gene>
    <name evidence="3" type="ORF">HPP92_011341</name>
</gene>